<dbReference type="SUPFAM" id="SSF63748">
    <property type="entry name" value="Tudor/PWWP/MBT"/>
    <property type="match status" value="1"/>
</dbReference>
<accession>A0A9D5DHN2</accession>
<gene>
    <name evidence="3" type="ORF">OJ253_3322</name>
</gene>
<dbReference type="InterPro" id="IPR002999">
    <property type="entry name" value="Tudor"/>
</dbReference>
<evidence type="ECO:0000259" key="2">
    <source>
        <dbReference type="PROSITE" id="PS50304"/>
    </source>
</evidence>
<dbReference type="PROSITE" id="PS50304">
    <property type="entry name" value="TUDOR"/>
    <property type="match status" value="1"/>
</dbReference>
<dbReference type="Proteomes" id="UP001067231">
    <property type="component" value="Unassembled WGS sequence"/>
</dbReference>
<dbReference type="AlphaFoldDB" id="A0A9D5DHN2"/>
<dbReference type="EMBL" id="JAPCXC010000108">
    <property type="protein sequence ID" value="KAJ1605106.1"/>
    <property type="molecule type" value="Genomic_DNA"/>
</dbReference>
<organism evidence="3">
    <name type="scientific">Cryptosporidium canis</name>
    <dbReference type="NCBI Taxonomy" id="195482"/>
    <lineage>
        <taxon>Eukaryota</taxon>
        <taxon>Sar</taxon>
        <taxon>Alveolata</taxon>
        <taxon>Apicomplexa</taxon>
        <taxon>Conoidasida</taxon>
        <taxon>Coccidia</taxon>
        <taxon>Eucoccidiorida</taxon>
        <taxon>Eimeriorina</taxon>
        <taxon>Cryptosporidiidae</taxon>
        <taxon>Cryptosporidium</taxon>
    </lineage>
</organism>
<name>A0A9D5DHN2_9CRYT</name>
<feature type="region of interest" description="Disordered" evidence="1">
    <location>
        <begin position="185"/>
        <end position="205"/>
    </location>
</feature>
<reference evidence="3" key="1">
    <citation type="submission" date="2022-10" db="EMBL/GenBank/DDBJ databases">
        <title>Adaptive evolution leads to modifications in subtelomeric GC content in a zoonotic Cryptosporidium species.</title>
        <authorList>
            <person name="Li J."/>
            <person name="Feng Y."/>
            <person name="Xiao L."/>
        </authorList>
    </citation>
    <scope>NUCLEOTIDE SEQUENCE</scope>
    <source>
        <strain evidence="3">33844</strain>
    </source>
</reference>
<dbReference type="Gene3D" id="2.30.30.140">
    <property type="match status" value="1"/>
</dbReference>
<evidence type="ECO:0000313" key="3">
    <source>
        <dbReference type="EMBL" id="KAJ1605106.1"/>
    </source>
</evidence>
<feature type="compositionally biased region" description="Polar residues" evidence="1">
    <location>
        <begin position="187"/>
        <end position="205"/>
    </location>
</feature>
<dbReference type="SMART" id="SM00333">
    <property type="entry name" value="TUDOR"/>
    <property type="match status" value="1"/>
</dbReference>
<comment type="caution">
    <text evidence="3">The sequence shown here is derived from an EMBL/GenBank/DDBJ whole genome shotgun (WGS) entry which is preliminary data.</text>
</comment>
<feature type="domain" description="Tudor" evidence="2">
    <location>
        <begin position="131"/>
        <end position="189"/>
    </location>
</feature>
<dbReference type="CDD" id="cd04508">
    <property type="entry name" value="Tudor_SF"/>
    <property type="match status" value="1"/>
</dbReference>
<dbReference type="OrthoDB" id="79171at2759"/>
<proteinExistence type="predicted"/>
<evidence type="ECO:0000256" key="1">
    <source>
        <dbReference type="SAM" id="MobiDB-lite"/>
    </source>
</evidence>
<sequence length="272" mass="31173">MEIFQENHEGLLERLEKNREQLEMVDCQLRELGPDDPDRKVLLEVRGDLEEVVRLVEELIESRKRSDANWADPNVGRVAEVFHRGTKRFGRIKSRDPSPDSSNYLISVFGKDSETISSPLQGLKLQPEFKGLSVGEKVQVLYEEDGGWYSSVIVSLTRNGYVIRYLEYDQEEAVSYDRVRLAPKSRPANTGIDTSTQQPDSSPLITTPAGYRIPESLLVKSCDSEKTKLDKRRKVSVIKKQQKDEILEARAREKQQSWKNHQIKFQKGGRAL</sequence>
<feature type="region of interest" description="Disordered" evidence="1">
    <location>
        <begin position="252"/>
        <end position="272"/>
    </location>
</feature>
<protein>
    <submittedName>
        <fullName evidence="3">Splicing factor and tudor domain-containing protein</fullName>
    </submittedName>
</protein>